<protein>
    <submittedName>
        <fullName evidence="3">Glycosyltransferase involved in cell wall bisynthesis</fullName>
    </submittedName>
</protein>
<dbReference type="GO" id="GO:1901135">
    <property type="term" value="P:carbohydrate derivative metabolic process"/>
    <property type="evidence" value="ECO:0007669"/>
    <property type="project" value="UniProtKB-ARBA"/>
</dbReference>
<dbReference type="CDD" id="cd03811">
    <property type="entry name" value="GT4_GT28_WabH-like"/>
    <property type="match status" value="1"/>
</dbReference>
<dbReference type="GO" id="GO:0016757">
    <property type="term" value="F:glycosyltransferase activity"/>
    <property type="evidence" value="ECO:0007669"/>
    <property type="project" value="InterPro"/>
</dbReference>
<keyword evidence="3" id="KW-0808">Transferase</keyword>
<dbReference type="PANTHER" id="PTHR12526">
    <property type="entry name" value="GLYCOSYLTRANSFERASE"/>
    <property type="match status" value="1"/>
</dbReference>
<dbReference type="Pfam" id="PF00534">
    <property type="entry name" value="Glycos_transf_1"/>
    <property type="match status" value="1"/>
</dbReference>
<sequence>MVVDNPAPASPPRIAIFLSTSGHSGVDRAMRHLIPALAGRGYQVDLLKVRRHGPDLRVLPDGVRVIDTGTSTTYGALPALVRYLRRERPAVLLADKDRVNRTALLARWLAGCVRCTHLVLSSGTTISVDLAHRGVVERFVQRLSMGWLYRFADQVIVTCEAVADDMSAYTGLPRAKIAAIASPVVPASLFDAAPPRPQHPWFDTGAAPIVLGVGELSARKDFATLLRAFALLRAEREAHLIIVGKGSERDALQTLAHQLGIADDLWMPGFRDDVYSFMAHASVFAMTSRWEGLGFVLIEALACGTPSVAADCPSGPAEVLDRGRVGALVPVGDAQALARALTRMLDAPPTAAVCRDAARRYEIEAATDEYLRAMALPPRAGDAA</sequence>
<evidence type="ECO:0000259" key="1">
    <source>
        <dbReference type="Pfam" id="PF00534"/>
    </source>
</evidence>
<proteinExistence type="predicted"/>
<dbReference type="PANTHER" id="PTHR12526:SF630">
    <property type="entry name" value="GLYCOSYLTRANSFERASE"/>
    <property type="match status" value="1"/>
</dbReference>
<dbReference type="AlphaFoldDB" id="A0A1M5S7M4"/>
<feature type="domain" description="Glycosyl transferase family 1" evidence="1">
    <location>
        <begin position="208"/>
        <end position="360"/>
    </location>
</feature>
<name>A0A1M5S7M4_9GAMM</name>
<dbReference type="Proteomes" id="UP000199758">
    <property type="component" value="Unassembled WGS sequence"/>
</dbReference>
<dbReference type="Gene3D" id="3.40.50.2000">
    <property type="entry name" value="Glycogen Phosphorylase B"/>
    <property type="match status" value="2"/>
</dbReference>
<feature type="domain" description="Glycosyltransferase subfamily 4-like N-terminal" evidence="2">
    <location>
        <begin position="24"/>
        <end position="180"/>
    </location>
</feature>
<dbReference type="RefSeq" id="WP_072899583.1">
    <property type="nucleotide sequence ID" value="NZ_FQWZ01000010.1"/>
</dbReference>
<evidence type="ECO:0000313" key="4">
    <source>
        <dbReference type="Proteomes" id="UP000199758"/>
    </source>
</evidence>
<gene>
    <name evidence="3" type="ORF">SAMN04488068_0009</name>
</gene>
<dbReference type="Pfam" id="PF13579">
    <property type="entry name" value="Glyco_trans_4_4"/>
    <property type="match status" value="1"/>
</dbReference>
<dbReference type="EMBL" id="FQWZ01000010">
    <property type="protein sequence ID" value="SHH34632.1"/>
    <property type="molecule type" value="Genomic_DNA"/>
</dbReference>
<accession>A0A1M5S7M4</accession>
<dbReference type="SUPFAM" id="SSF53756">
    <property type="entry name" value="UDP-Glycosyltransferase/glycogen phosphorylase"/>
    <property type="match status" value="1"/>
</dbReference>
<dbReference type="InterPro" id="IPR028098">
    <property type="entry name" value="Glyco_trans_4-like_N"/>
</dbReference>
<organism evidence="3 4">
    <name type="scientific">Hydrocarboniphaga daqingensis</name>
    <dbReference type="NCBI Taxonomy" id="490188"/>
    <lineage>
        <taxon>Bacteria</taxon>
        <taxon>Pseudomonadati</taxon>
        <taxon>Pseudomonadota</taxon>
        <taxon>Gammaproteobacteria</taxon>
        <taxon>Nevskiales</taxon>
        <taxon>Nevskiaceae</taxon>
        <taxon>Hydrocarboniphaga</taxon>
    </lineage>
</organism>
<evidence type="ECO:0000259" key="2">
    <source>
        <dbReference type="Pfam" id="PF13579"/>
    </source>
</evidence>
<dbReference type="STRING" id="490188.SAMN04488068_0009"/>
<evidence type="ECO:0000313" key="3">
    <source>
        <dbReference type="EMBL" id="SHH34632.1"/>
    </source>
</evidence>
<keyword evidence="4" id="KW-1185">Reference proteome</keyword>
<dbReference type="InterPro" id="IPR001296">
    <property type="entry name" value="Glyco_trans_1"/>
</dbReference>
<dbReference type="OrthoDB" id="9792269at2"/>
<reference evidence="3 4" key="1">
    <citation type="submission" date="2016-11" db="EMBL/GenBank/DDBJ databases">
        <authorList>
            <person name="Jaros S."/>
            <person name="Januszkiewicz K."/>
            <person name="Wedrychowicz H."/>
        </authorList>
    </citation>
    <scope>NUCLEOTIDE SEQUENCE [LARGE SCALE GENOMIC DNA]</scope>
    <source>
        <strain evidence="3 4">CGMCC 1.7049</strain>
    </source>
</reference>